<dbReference type="Pfam" id="PF09411">
    <property type="entry name" value="PagL"/>
    <property type="match status" value="1"/>
</dbReference>
<organism evidence="1 2">
    <name type="scientific">Ulvibacter antarcticus</name>
    <dbReference type="NCBI Taxonomy" id="442714"/>
    <lineage>
        <taxon>Bacteria</taxon>
        <taxon>Pseudomonadati</taxon>
        <taxon>Bacteroidota</taxon>
        <taxon>Flavobacteriia</taxon>
        <taxon>Flavobacteriales</taxon>
        <taxon>Flavobacteriaceae</taxon>
        <taxon>Ulvibacter</taxon>
    </lineage>
</organism>
<dbReference type="Gene3D" id="2.40.160.20">
    <property type="match status" value="1"/>
</dbReference>
<proteinExistence type="predicted"/>
<gene>
    <name evidence="1" type="ORF">BXY75_3097</name>
</gene>
<keyword evidence="2" id="KW-1185">Reference proteome</keyword>
<comment type="caution">
    <text evidence="1">The sequence shown here is derived from an EMBL/GenBank/DDBJ whole genome shotgun (WGS) entry which is preliminary data.</text>
</comment>
<evidence type="ECO:0000313" key="1">
    <source>
        <dbReference type="EMBL" id="RMA57210.1"/>
    </source>
</evidence>
<dbReference type="AlphaFoldDB" id="A0A3L9YCU6"/>
<dbReference type="Proteomes" id="UP000271339">
    <property type="component" value="Unassembled WGS sequence"/>
</dbReference>
<name>A0A3L9YCU6_9FLAO</name>
<dbReference type="EMBL" id="REFC01000015">
    <property type="protein sequence ID" value="RMA57210.1"/>
    <property type="molecule type" value="Genomic_DNA"/>
</dbReference>
<reference evidence="1 2" key="1">
    <citation type="submission" date="2018-10" db="EMBL/GenBank/DDBJ databases">
        <title>Genomic Encyclopedia of Archaeal and Bacterial Type Strains, Phase II (KMG-II): from individual species to whole genera.</title>
        <authorList>
            <person name="Goeker M."/>
        </authorList>
    </citation>
    <scope>NUCLEOTIDE SEQUENCE [LARGE SCALE GENOMIC DNA]</scope>
    <source>
        <strain evidence="1 2">DSM 23424</strain>
    </source>
</reference>
<protein>
    <submittedName>
        <fullName evidence="1">Lipid A 3-O-deacylase PagL</fullName>
    </submittedName>
</protein>
<dbReference type="InterPro" id="IPR018550">
    <property type="entry name" value="Lipid-A_deacylase-rel"/>
</dbReference>
<sequence>MLYFAPMIKTYLIPFLFCCASLFSQEVKETSFFVDANYFYGSIVRHNKDISHLVKGHPEGVIISYNRETFGQERWEQVYNYPDYGFSFVYQDTESEILGDNFGLYGHYNFYFLKRNLFLRIGQGIAYNTNPFDKEKNPKNNAYGSSFLSSTYVMLNYNKQHIFEGFGIQAGLSIVHYSNANVKAPNSSTNAITFNLGLQYEIDSEEPSEYIEKKKYESYTEPIALNIVLRGGFNESDYIGLGQQPFGVISAYADKRIGFKSSIQLGADAFFAKFLKKEVEFLATAYPTRGLTGDEDYKRVGVFAGHELHINKISLVSQFGYYVYYPYEFEGRTYIRAGLNYNFTEQLFGAVTLKSHGAKAEGIEFGIGIRI</sequence>
<accession>A0A3L9YCU6</accession>
<evidence type="ECO:0000313" key="2">
    <source>
        <dbReference type="Proteomes" id="UP000271339"/>
    </source>
</evidence>